<proteinExistence type="inferred from homology"/>
<evidence type="ECO:0000256" key="5">
    <source>
        <dbReference type="RuleBase" id="RU003560"/>
    </source>
</evidence>
<dbReference type="InterPro" id="IPR015421">
    <property type="entry name" value="PyrdxlP-dep_Trfase_major"/>
</dbReference>
<dbReference type="OrthoDB" id="6534at2157"/>
<keyword evidence="7" id="KW-1185">Reference proteome</keyword>
<dbReference type="EMBL" id="FTNR01000001">
    <property type="protein sequence ID" value="SIR65204.1"/>
    <property type="molecule type" value="Genomic_DNA"/>
</dbReference>
<dbReference type="GO" id="GO:0042802">
    <property type="term" value="F:identical protein binding"/>
    <property type="evidence" value="ECO:0007669"/>
    <property type="project" value="TreeGrafter"/>
</dbReference>
<comment type="cofactor">
    <cofactor evidence="1">
        <name>pyridoxal 5'-phosphate</name>
        <dbReference type="ChEBI" id="CHEBI:597326"/>
    </cofactor>
</comment>
<keyword evidence="2 6" id="KW-0032">Aminotransferase</keyword>
<dbReference type="Proteomes" id="UP000185936">
    <property type="component" value="Unassembled WGS sequence"/>
</dbReference>
<dbReference type="PIRSF" id="PIRSF000521">
    <property type="entry name" value="Transaminase_4ab_Lys_Orn"/>
    <property type="match status" value="1"/>
</dbReference>
<dbReference type="InterPro" id="IPR015422">
    <property type="entry name" value="PyrdxlP-dep_Trfase_small"/>
</dbReference>
<dbReference type="InterPro" id="IPR005814">
    <property type="entry name" value="Aminotrans_3"/>
</dbReference>
<dbReference type="InterPro" id="IPR049704">
    <property type="entry name" value="Aminotrans_3_PPA_site"/>
</dbReference>
<dbReference type="Gene3D" id="3.90.1150.10">
    <property type="entry name" value="Aspartate Aminotransferase, domain 1"/>
    <property type="match status" value="1"/>
</dbReference>
<gene>
    <name evidence="6" type="ORF">SAMN05421752_101479</name>
</gene>
<evidence type="ECO:0000256" key="1">
    <source>
        <dbReference type="ARBA" id="ARBA00001933"/>
    </source>
</evidence>
<dbReference type="STRING" id="308853.SAMN05421752_101479"/>
<sequence>MAVGPPIDDLHFAMEPSVDKIPGPNSRKLLERQQEIDSSAVAYPKRIPIALEEARGATVRDVDGNTFLDFFAGIGVLNVGHSNPYVLEGTQEQLESVAHTIDFPTEARLDLIDKLREIAPGGLAGASNVVFGGPSGSDAIEGSIKLAKHNTGRHGLLAFEGSYHGTTAGALSLTAGKKYKKGYAPLLADTVHVPYPYPAQDPDTGDAGALCPADDCCMNDGCARALDAVKRKFEAPYGGHETPAGIWVEPIQGEGGVIVPPEGFLQGLRDIADDNDAMLIVDEIQTGLGRTGEWFATDHFDVTPDAITMAKALGGTGLPIGAMLYHEKFDTWGPGGHVGTFRGNAPAMVGGLRAIEYIESHDLLAHATELGRYLRDRIGEVAETTPEIIDVRGKGLFVGVEFEDADGNPDADIVKAIQQYCYENGVLVWSAGRHGNVLRLIPPLVLTHEQAEFGMDVLCEAVRATTEDSH</sequence>
<comment type="similarity">
    <text evidence="5">Belongs to the class-III pyridoxal-phosphate-dependent aminotransferase family.</text>
</comment>
<dbReference type="SUPFAM" id="SSF53383">
    <property type="entry name" value="PLP-dependent transferases"/>
    <property type="match status" value="1"/>
</dbReference>
<dbReference type="Pfam" id="PF00202">
    <property type="entry name" value="Aminotran_3"/>
    <property type="match status" value="1"/>
</dbReference>
<keyword evidence="4 5" id="KW-0663">Pyridoxal phosphate</keyword>
<dbReference type="GO" id="GO:0030170">
    <property type="term" value="F:pyridoxal phosphate binding"/>
    <property type="evidence" value="ECO:0007669"/>
    <property type="project" value="InterPro"/>
</dbReference>
<dbReference type="PROSITE" id="PS00600">
    <property type="entry name" value="AA_TRANSFER_CLASS_3"/>
    <property type="match status" value="1"/>
</dbReference>
<keyword evidence="3 6" id="KW-0808">Transferase</keyword>
<dbReference type="RefSeq" id="WP_076607560.1">
    <property type="nucleotide sequence ID" value="NZ_FTNR01000001.1"/>
</dbReference>
<dbReference type="Gene3D" id="3.40.640.10">
    <property type="entry name" value="Type I PLP-dependent aspartate aminotransferase-like (Major domain)"/>
    <property type="match status" value="1"/>
</dbReference>
<dbReference type="CDD" id="cd00610">
    <property type="entry name" value="OAT_like"/>
    <property type="match status" value="1"/>
</dbReference>
<name>A0A1N7CP64_9EURY</name>
<evidence type="ECO:0000256" key="2">
    <source>
        <dbReference type="ARBA" id="ARBA00022576"/>
    </source>
</evidence>
<accession>A0A1N7CP64</accession>
<dbReference type="PANTHER" id="PTHR11986">
    <property type="entry name" value="AMINOTRANSFERASE CLASS III"/>
    <property type="match status" value="1"/>
</dbReference>
<dbReference type="InterPro" id="IPR015424">
    <property type="entry name" value="PyrdxlP-dep_Trfase"/>
</dbReference>
<evidence type="ECO:0000256" key="3">
    <source>
        <dbReference type="ARBA" id="ARBA00022679"/>
    </source>
</evidence>
<evidence type="ECO:0000313" key="6">
    <source>
        <dbReference type="EMBL" id="SIR65204.1"/>
    </source>
</evidence>
<dbReference type="GO" id="GO:0008483">
    <property type="term" value="F:transaminase activity"/>
    <property type="evidence" value="ECO:0007669"/>
    <property type="project" value="UniProtKB-KW"/>
</dbReference>
<evidence type="ECO:0000313" key="7">
    <source>
        <dbReference type="Proteomes" id="UP000185936"/>
    </source>
</evidence>
<reference evidence="7" key="1">
    <citation type="submission" date="2017-01" db="EMBL/GenBank/DDBJ databases">
        <authorList>
            <person name="Varghese N."/>
            <person name="Submissions S."/>
        </authorList>
    </citation>
    <scope>NUCLEOTIDE SEQUENCE [LARGE SCALE GENOMIC DNA]</scope>
    <source>
        <strain evidence="7">type strain: HArc-</strain>
    </source>
</reference>
<dbReference type="AlphaFoldDB" id="A0A1N7CP64"/>
<organism evidence="6 7">
    <name type="scientific">Natronorubrum thiooxidans</name>
    <dbReference type="NCBI Taxonomy" id="308853"/>
    <lineage>
        <taxon>Archaea</taxon>
        <taxon>Methanobacteriati</taxon>
        <taxon>Methanobacteriota</taxon>
        <taxon>Stenosarchaea group</taxon>
        <taxon>Halobacteria</taxon>
        <taxon>Halobacteriales</taxon>
        <taxon>Natrialbaceae</taxon>
        <taxon>Natronorubrum</taxon>
    </lineage>
</organism>
<evidence type="ECO:0000256" key="4">
    <source>
        <dbReference type="ARBA" id="ARBA00022898"/>
    </source>
</evidence>
<protein>
    <submittedName>
        <fullName evidence="6">Diaminobutyrate aminotransferase apoenzyme</fullName>
    </submittedName>
</protein>
<dbReference type="PANTHER" id="PTHR11986:SF79">
    <property type="entry name" value="ACETYLORNITHINE AMINOTRANSFERASE, MITOCHONDRIAL"/>
    <property type="match status" value="1"/>
</dbReference>
<dbReference type="InterPro" id="IPR050103">
    <property type="entry name" value="Class-III_PLP-dep_AT"/>
</dbReference>